<evidence type="ECO:0000313" key="4">
    <source>
        <dbReference type="EMBL" id="TMP38425.1"/>
    </source>
</evidence>
<dbReference type="Proteomes" id="UP000305729">
    <property type="component" value="Chromosome 2"/>
</dbReference>
<evidence type="ECO:0000256" key="1">
    <source>
        <dbReference type="SAM" id="SignalP"/>
    </source>
</evidence>
<feature type="signal peptide" evidence="1">
    <location>
        <begin position="1"/>
        <end position="18"/>
    </location>
</feature>
<reference evidence="4" key="3">
    <citation type="submission" date="2019-09" db="EMBL/GenBank/DDBJ databases">
        <title>Co-occurence of chitin degradation, pigmentation and bioactivity in marine Pseudoalteromonas.</title>
        <authorList>
            <person name="Sonnenschein E.C."/>
            <person name="Bech P.K."/>
        </authorList>
    </citation>
    <scope>NUCLEOTIDE SEQUENCE</scope>
    <source>
        <strain evidence="4">S2599</strain>
        <strain evidence="3">S2676</strain>
    </source>
</reference>
<evidence type="ECO:0000313" key="7">
    <source>
        <dbReference type="Proteomes" id="UP000310249"/>
    </source>
</evidence>
<sequence length="143" mass="15440">MKKSLILASLIYSSAALSGTGQALIPHYYVGTNSSCHLHITNISDNDVQVKIDLFDQNGNTYSSNITSWYAFSGSNPVTGTVALPANKTGAISMNKMGSGYVGYGYIRWSNEHNQNDALVANFHCDATSIGQRSILINQQSPF</sequence>
<dbReference type="Proteomes" id="UP000306719">
    <property type="component" value="Unassembled WGS sequence"/>
</dbReference>
<dbReference type="AlphaFoldDB" id="A0A5S3X3S2"/>
<accession>A0A5S3X3S2</accession>
<dbReference type="EMBL" id="PNCJ01000009">
    <property type="protein sequence ID" value="TMP38425.1"/>
    <property type="molecule type" value="Genomic_DNA"/>
</dbReference>
<dbReference type="OrthoDB" id="6309148at2"/>
<gene>
    <name evidence="4" type="ORF">CWB98_06740</name>
    <name evidence="3" type="ORF">CWB99_21565</name>
    <name evidence="2" type="ORF">CWC22_021415</name>
</gene>
<evidence type="ECO:0000313" key="5">
    <source>
        <dbReference type="Proteomes" id="UP000305729"/>
    </source>
</evidence>
<dbReference type="EMBL" id="CP045430">
    <property type="protein sequence ID" value="QPB85571.1"/>
    <property type="molecule type" value="Genomic_DNA"/>
</dbReference>
<organism evidence="4 6">
    <name type="scientific">Pseudoalteromonas rubra</name>
    <dbReference type="NCBI Taxonomy" id="43658"/>
    <lineage>
        <taxon>Bacteria</taxon>
        <taxon>Pseudomonadati</taxon>
        <taxon>Pseudomonadota</taxon>
        <taxon>Gammaproteobacteria</taxon>
        <taxon>Alteromonadales</taxon>
        <taxon>Pseudoalteromonadaceae</taxon>
        <taxon>Pseudoalteromonas</taxon>
    </lineage>
</organism>
<dbReference type="RefSeq" id="WP_125557682.1">
    <property type="nucleotide sequence ID" value="NZ_CP045430.1"/>
</dbReference>
<dbReference type="EMBL" id="PNCI01000068">
    <property type="protein sequence ID" value="TMP24605.1"/>
    <property type="molecule type" value="Genomic_DNA"/>
</dbReference>
<reference evidence="6 7" key="2">
    <citation type="submission" date="2019-06" db="EMBL/GenBank/DDBJ databases">
        <title>Co-occurence of chitin degradation, pigmentation and bioactivity in marine Pseudoalteromonas.</title>
        <authorList>
            <person name="Sonnenschein E.C."/>
            <person name="Bech P.K."/>
        </authorList>
    </citation>
    <scope>NUCLEOTIDE SEQUENCE [LARGE SCALE GENOMIC DNA]</scope>
    <source>
        <strain evidence="6">S2599</strain>
        <strain evidence="7">S2676</strain>
    </source>
</reference>
<evidence type="ECO:0000313" key="3">
    <source>
        <dbReference type="EMBL" id="TMP24605.1"/>
    </source>
</evidence>
<evidence type="ECO:0000313" key="2">
    <source>
        <dbReference type="EMBL" id="QPB85571.1"/>
    </source>
</evidence>
<name>A0A5S3X3S2_9GAMM</name>
<feature type="chain" id="PRO_5036372764" evidence="1">
    <location>
        <begin position="19"/>
        <end position="143"/>
    </location>
</feature>
<reference evidence="2 5" key="4">
    <citation type="submission" date="2019-10" db="EMBL/GenBank/DDBJ databases">
        <title>Pseudoalteromonas rubra S4059.</title>
        <authorList>
            <person name="Paulsen S."/>
            <person name="Wang X."/>
        </authorList>
    </citation>
    <scope>NUCLEOTIDE SEQUENCE [LARGE SCALE GENOMIC DNA]</scope>
    <source>
        <strain evidence="2 5">S4059</strain>
    </source>
</reference>
<reference evidence="6 7" key="1">
    <citation type="submission" date="2018-01" db="EMBL/GenBank/DDBJ databases">
        <authorList>
            <person name="Paulsen S."/>
            <person name="Gram L.K."/>
        </authorList>
    </citation>
    <scope>NUCLEOTIDE SEQUENCE [LARGE SCALE GENOMIC DNA]</scope>
    <source>
        <strain evidence="4 6">S2599</strain>
        <strain evidence="3 7">S2676</strain>
    </source>
</reference>
<proteinExistence type="predicted"/>
<dbReference type="Proteomes" id="UP000310249">
    <property type="component" value="Unassembled WGS sequence"/>
</dbReference>
<keyword evidence="1" id="KW-0732">Signal</keyword>
<protein>
    <submittedName>
        <fullName evidence="4">Uncharacterized protein</fullName>
    </submittedName>
</protein>
<evidence type="ECO:0000313" key="6">
    <source>
        <dbReference type="Proteomes" id="UP000306719"/>
    </source>
</evidence>